<evidence type="ECO:0000259" key="5">
    <source>
        <dbReference type="PROSITE" id="PS50893"/>
    </source>
</evidence>
<organism evidence="6 7">
    <name type="scientific">Angomonas deanei</name>
    <dbReference type="NCBI Taxonomy" id="59799"/>
    <lineage>
        <taxon>Eukaryota</taxon>
        <taxon>Discoba</taxon>
        <taxon>Euglenozoa</taxon>
        <taxon>Kinetoplastea</taxon>
        <taxon>Metakinetoplastina</taxon>
        <taxon>Trypanosomatida</taxon>
        <taxon>Trypanosomatidae</taxon>
        <taxon>Strigomonadinae</taxon>
        <taxon>Angomonas</taxon>
    </lineage>
</organism>
<dbReference type="Pfam" id="PF00005">
    <property type="entry name" value="ABC_tran"/>
    <property type="match status" value="1"/>
</dbReference>
<dbReference type="GO" id="GO:0016887">
    <property type="term" value="F:ATP hydrolysis activity"/>
    <property type="evidence" value="ECO:0007669"/>
    <property type="project" value="InterPro"/>
</dbReference>
<evidence type="ECO:0000256" key="2">
    <source>
        <dbReference type="ARBA" id="ARBA00022840"/>
    </source>
</evidence>
<dbReference type="SMART" id="SM00382">
    <property type="entry name" value="AAA"/>
    <property type="match status" value="1"/>
</dbReference>
<keyword evidence="2" id="KW-0067">ATP-binding</keyword>
<feature type="chain" id="PRO_5028889005" evidence="4">
    <location>
        <begin position="24"/>
        <end position="473"/>
    </location>
</feature>
<dbReference type="PANTHER" id="PTHR19229:SF262">
    <property type="entry name" value="TRANSPORTER, PUTATIVE-RELATED"/>
    <property type="match status" value="1"/>
</dbReference>
<dbReference type="PROSITE" id="PS50893">
    <property type="entry name" value="ABC_TRANSPORTER_2"/>
    <property type="match status" value="1"/>
</dbReference>
<dbReference type="PANTHER" id="PTHR19229">
    <property type="entry name" value="ATP-BINDING CASSETTE TRANSPORTER SUBFAMILY A ABCA"/>
    <property type="match status" value="1"/>
</dbReference>
<evidence type="ECO:0000313" key="6">
    <source>
        <dbReference type="EMBL" id="CAD2222742.1"/>
    </source>
</evidence>
<dbReference type="GO" id="GO:0140359">
    <property type="term" value="F:ABC-type transporter activity"/>
    <property type="evidence" value="ECO:0007669"/>
    <property type="project" value="InterPro"/>
</dbReference>
<sequence>MLANFIAGFLLVLCITMLTLVESTEDVAKILRWIFRVVPSYCVGEGISNLAVLKMERALGTDKTPFSMDVTGWPLVYMAIELPFFVFITLFVDHPGRRQRSQRLFHDPDAKPEELVDVDVDVEEEMKMVMESPERENDLVRVRQLRKVYPNGKVAVRNVTFGVKPGEVFGFLGTNGAGKTTTISILCQEFYPTSGYASICGNDIVQNSRQALRCIGYCPQFDATLDLLSPEEHLKLYAGVRGVPYQQRQAVVEHLLQLCELIPYRKVLAHRLSGGNRRKLSVAISLIGGPRVVFLDEPSAGMDPVARRGLWTAIETVADNCSVVLTTHHLEEVEALAHRVAIMVDGQLECIGDKTHLKHKFGTGFEVNLRIKRDDNALKGTVEDFFAENFENCVLREYRARRFTFELPGDIKLSETFKRLEENSESLGISDYNVSQTSIEQVFLQISEEAERRMEEEHLNNVSKKKGCCSCCC</sequence>
<dbReference type="CDD" id="cd03263">
    <property type="entry name" value="ABC_subfamily_A"/>
    <property type="match status" value="1"/>
</dbReference>
<dbReference type="InterPro" id="IPR027417">
    <property type="entry name" value="P-loop_NTPase"/>
</dbReference>
<reference evidence="6 7" key="1">
    <citation type="submission" date="2020-08" db="EMBL/GenBank/DDBJ databases">
        <authorList>
            <person name="Newling K."/>
            <person name="Davey J."/>
            <person name="Forrester S."/>
        </authorList>
    </citation>
    <scope>NUCLEOTIDE SEQUENCE [LARGE SCALE GENOMIC DNA]</scope>
    <source>
        <strain evidence="7">Crithidia deanei Carvalho (ATCC PRA-265)</strain>
    </source>
</reference>
<gene>
    <name evidence="6" type="ORF">ADEAN_001028900</name>
</gene>
<dbReference type="VEuPathDB" id="TriTrypDB:ADEAN_001028900"/>
<dbReference type="InterPro" id="IPR017871">
    <property type="entry name" value="ABC_transporter-like_CS"/>
</dbReference>
<dbReference type="InterPro" id="IPR026082">
    <property type="entry name" value="ABCA"/>
</dbReference>
<dbReference type="GO" id="GO:0005524">
    <property type="term" value="F:ATP binding"/>
    <property type="evidence" value="ECO:0007669"/>
    <property type="project" value="UniProtKB-KW"/>
</dbReference>
<proteinExistence type="predicted"/>
<dbReference type="InterPro" id="IPR003439">
    <property type="entry name" value="ABC_transporter-like_ATP-bd"/>
</dbReference>
<dbReference type="Proteomes" id="UP000515908">
    <property type="component" value="Chromosome 28"/>
</dbReference>
<keyword evidence="1" id="KW-0547">Nucleotide-binding</keyword>
<dbReference type="InterPro" id="IPR003593">
    <property type="entry name" value="AAA+_ATPase"/>
</dbReference>
<dbReference type="FunFam" id="3.40.50.300:FF:001592">
    <property type="entry name" value="ATP-binding cassette protein subfamily A, member 6"/>
    <property type="match status" value="1"/>
</dbReference>
<feature type="transmembrane region" description="Helical" evidence="3">
    <location>
        <begin position="75"/>
        <end position="93"/>
    </location>
</feature>
<protein>
    <submittedName>
        <fullName evidence="6">ABC transporter, putative</fullName>
    </submittedName>
</protein>
<dbReference type="Pfam" id="PF23321">
    <property type="entry name" value="R1_ABCA1"/>
    <property type="match status" value="1"/>
</dbReference>
<feature type="signal peptide" evidence="4">
    <location>
        <begin position="1"/>
        <end position="23"/>
    </location>
</feature>
<keyword evidence="3" id="KW-0812">Transmembrane</keyword>
<dbReference type="InterPro" id="IPR056264">
    <property type="entry name" value="R2_ABCA1-4-like"/>
</dbReference>
<dbReference type="Gene3D" id="3.40.50.300">
    <property type="entry name" value="P-loop containing nucleotide triphosphate hydrolases"/>
    <property type="match status" value="1"/>
</dbReference>
<name>A0A7G2CWU0_9TRYP</name>
<dbReference type="OrthoDB" id="10268057at2759"/>
<dbReference type="PROSITE" id="PS00211">
    <property type="entry name" value="ABC_TRANSPORTER_1"/>
    <property type="match status" value="1"/>
</dbReference>
<keyword evidence="3" id="KW-0472">Membrane</keyword>
<evidence type="ECO:0000256" key="4">
    <source>
        <dbReference type="SAM" id="SignalP"/>
    </source>
</evidence>
<accession>A0A7G2CWU0</accession>
<keyword evidence="3" id="KW-1133">Transmembrane helix</keyword>
<evidence type="ECO:0000256" key="3">
    <source>
        <dbReference type="SAM" id="Phobius"/>
    </source>
</evidence>
<keyword evidence="4" id="KW-0732">Signal</keyword>
<dbReference type="AlphaFoldDB" id="A0A7G2CWU0"/>
<dbReference type="GO" id="GO:0016020">
    <property type="term" value="C:membrane"/>
    <property type="evidence" value="ECO:0007669"/>
    <property type="project" value="InterPro"/>
</dbReference>
<dbReference type="GO" id="GO:0005319">
    <property type="term" value="F:lipid transporter activity"/>
    <property type="evidence" value="ECO:0007669"/>
    <property type="project" value="TreeGrafter"/>
</dbReference>
<keyword evidence="7" id="KW-1185">Reference proteome</keyword>
<feature type="domain" description="ABC transporter" evidence="5">
    <location>
        <begin position="140"/>
        <end position="370"/>
    </location>
</feature>
<evidence type="ECO:0000256" key="1">
    <source>
        <dbReference type="ARBA" id="ARBA00022741"/>
    </source>
</evidence>
<evidence type="ECO:0000313" key="7">
    <source>
        <dbReference type="Proteomes" id="UP000515908"/>
    </source>
</evidence>
<dbReference type="SUPFAM" id="SSF52540">
    <property type="entry name" value="P-loop containing nucleoside triphosphate hydrolases"/>
    <property type="match status" value="1"/>
</dbReference>
<dbReference type="EMBL" id="LR877172">
    <property type="protein sequence ID" value="CAD2222742.1"/>
    <property type="molecule type" value="Genomic_DNA"/>
</dbReference>